<dbReference type="AlphaFoldDB" id="A0A813EVF2"/>
<dbReference type="PANTHER" id="PTHR35399">
    <property type="entry name" value="SLR8030 PROTEIN"/>
    <property type="match status" value="1"/>
</dbReference>
<comment type="caution">
    <text evidence="1">The sequence shown here is derived from an EMBL/GenBank/DDBJ whole genome shotgun (WGS) entry which is preliminary data.</text>
</comment>
<proteinExistence type="predicted"/>
<dbReference type="PANTHER" id="PTHR35399:SF2">
    <property type="entry name" value="DUF839 DOMAIN-CONTAINING PROTEIN"/>
    <property type="match status" value="1"/>
</dbReference>
<evidence type="ECO:0000313" key="2">
    <source>
        <dbReference type="Proteomes" id="UP000654075"/>
    </source>
</evidence>
<dbReference type="Proteomes" id="UP000654075">
    <property type="component" value="Unassembled WGS sequence"/>
</dbReference>
<gene>
    <name evidence="1" type="ORF">PGLA1383_LOCUS23593</name>
</gene>
<name>A0A813EVF2_POLGL</name>
<reference evidence="1" key="1">
    <citation type="submission" date="2021-02" db="EMBL/GenBank/DDBJ databases">
        <authorList>
            <person name="Dougan E. K."/>
            <person name="Rhodes N."/>
            <person name="Thang M."/>
            <person name="Chan C."/>
        </authorList>
    </citation>
    <scope>NUCLEOTIDE SEQUENCE</scope>
</reference>
<protein>
    <recommendedName>
        <fullName evidence="3">Alkaline phosphatase</fullName>
    </recommendedName>
</protein>
<accession>A0A813EVF2</accession>
<evidence type="ECO:0008006" key="3">
    <source>
        <dbReference type="Google" id="ProtNLM"/>
    </source>
</evidence>
<dbReference type="OrthoDB" id="10265760at2759"/>
<evidence type="ECO:0000313" key="1">
    <source>
        <dbReference type="EMBL" id="CAE8605480.1"/>
    </source>
</evidence>
<dbReference type="OMA" id="PYHYGHM"/>
<organism evidence="1 2">
    <name type="scientific">Polarella glacialis</name>
    <name type="common">Dinoflagellate</name>
    <dbReference type="NCBI Taxonomy" id="89957"/>
    <lineage>
        <taxon>Eukaryota</taxon>
        <taxon>Sar</taxon>
        <taxon>Alveolata</taxon>
        <taxon>Dinophyceae</taxon>
        <taxon>Suessiales</taxon>
        <taxon>Suessiaceae</taxon>
        <taxon>Polarella</taxon>
    </lineage>
</organism>
<dbReference type="Pfam" id="PF05787">
    <property type="entry name" value="PhoX"/>
    <property type="match status" value="1"/>
</dbReference>
<dbReference type="EMBL" id="CAJNNV010017906">
    <property type="protein sequence ID" value="CAE8605480.1"/>
    <property type="molecule type" value="Genomic_DNA"/>
</dbReference>
<dbReference type="InterPro" id="IPR008557">
    <property type="entry name" value="PhoX"/>
</dbReference>
<sequence length="721" mass="76489">MASQTMTRIASTPYGSETTSPYWRKNIGGFSYLSFMVQHPYVESDENMATAAGSSGTEGWVGYVGPFKVAKPAWQEIAYPSTEAEKRQIIVSPKITLSSGISESLSYTTLYRTNQSFGARKTGRIADTSGKVVFAHAAEVSKTAVEEISQSPDFTSILQANGKIYSVTHFESPSPGAAYVSELEQDSATGKLTVKSPQPLDFSADGGVWKPCAGSVTPWGTHLGSEEYEPNARVFDDVANQAVNFASAAFSSQGEAVSFLRYFGEYKQASGVTPASMRAAGFYPYSYGWAWEAKMNPDGTATATKHYALGRRSWELGYVMPDSKTVYGTDDGANLFFSKFVAKVAGDLSAGAIYCAKFAQTSAAGSEASVFASILTWVKMAELTDAEVKAQVKVLKFQDILETADPVNLACLSGFTSVNAGGNGLECLKVKTGQEKWAAAFEKRRYAGMLGCATEFRRWEGVAFDPKSMTAFAAISEVTYGMEDNMKKGNASTSYDAGSSNDIKVKFSTCGCVMKLSVGTDYSITGMSALACGTRGSYNGGTDTCAPTGIASPDNAAFIPDFDQLVIGEDTSQRQNDVLWIYDMASQTMTRIASTPYGSETTSPYWRKNIGGFSYLSFIVQHPCGTSDENMATAAGSSGTDGWVGYVGPFKAEVAATAIKATSEMAATTIKAKSEVAAASISAISTTKAGPQGGNSSSTSNMQASFLALAVLFSAVAFSSV</sequence>
<keyword evidence="2" id="KW-1185">Reference proteome</keyword>